<evidence type="ECO:0000256" key="1">
    <source>
        <dbReference type="ARBA" id="ARBA00004138"/>
    </source>
</evidence>
<comment type="similarity">
    <text evidence="3">Belongs to the TMEM237 family.</text>
</comment>
<keyword evidence="8 12" id="KW-0472">Membrane</keyword>
<accession>A0ABY7DZQ5</accession>
<keyword evidence="14" id="KW-1185">Reference proteome</keyword>
<evidence type="ECO:0000256" key="8">
    <source>
        <dbReference type="ARBA" id="ARBA00023136"/>
    </source>
</evidence>
<evidence type="ECO:0000313" key="13">
    <source>
        <dbReference type="EMBL" id="WAR02093.1"/>
    </source>
</evidence>
<protein>
    <submittedName>
        <fullName evidence="13">TM237-like protein</fullName>
    </submittedName>
</protein>
<reference evidence="13" key="1">
    <citation type="submission" date="2022-11" db="EMBL/GenBank/DDBJ databases">
        <title>Centuries of genome instability and evolution in soft-shell clam transmissible cancer (bioRxiv).</title>
        <authorList>
            <person name="Hart S.F.M."/>
            <person name="Yonemitsu M.A."/>
            <person name="Giersch R.M."/>
            <person name="Beal B.F."/>
            <person name="Arriagada G."/>
            <person name="Davis B.W."/>
            <person name="Ostrander E.A."/>
            <person name="Goff S.P."/>
            <person name="Metzger M.J."/>
        </authorList>
    </citation>
    <scope>NUCLEOTIDE SEQUENCE</scope>
    <source>
        <strain evidence="13">MELC-2E11</strain>
        <tissue evidence="13">Siphon/mantle</tissue>
    </source>
</reference>
<evidence type="ECO:0000256" key="7">
    <source>
        <dbReference type="ARBA" id="ARBA00023069"/>
    </source>
</evidence>
<comment type="subcellular location">
    <subcellularLocation>
        <location evidence="1">Cell projection</location>
        <location evidence="1">Cilium</location>
    </subcellularLocation>
    <subcellularLocation>
        <location evidence="2">Membrane</location>
        <topology evidence="2">Multi-pass membrane protein</topology>
    </subcellularLocation>
</comment>
<name>A0ABY7DZQ5_MYAAR</name>
<evidence type="ECO:0000256" key="2">
    <source>
        <dbReference type="ARBA" id="ARBA00004141"/>
    </source>
</evidence>
<evidence type="ECO:0000313" key="14">
    <source>
        <dbReference type="Proteomes" id="UP001164746"/>
    </source>
</evidence>
<gene>
    <name evidence="13" type="ORF">MAR_008651</name>
</gene>
<evidence type="ECO:0000256" key="9">
    <source>
        <dbReference type="ARBA" id="ARBA00023273"/>
    </source>
</evidence>
<comment type="function">
    <text evidence="10">Component of the transition zone in primary cilia. Required for ciliogenesis.</text>
</comment>
<keyword evidence="6 12" id="KW-1133">Transmembrane helix</keyword>
<keyword evidence="9" id="KW-0966">Cell projection</keyword>
<feature type="compositionally biased region" description="Polar residues" evidence="11">
    <location>
        <begin position="94"/>
        <end position="103"/>
    </location>
</feature>
<dbReference type="EMBL" id="CP111015">
    <property type="protein sequence ID" value="WAR02093.1"/>
    <property type="molecule type" value="Genomic_DNA"/>
</dbReference>
<feature type="region of interest" description="Disordered" evidence="11">
    <location>
        <begin position="1"/>
        <end position="151"/>
    </location>
</feature>
<feature type="transmembrane region" description="Helical" evidence="12">
    <location>
        <begin position="245"/>
        <end position="266"/>
    </location>
</feature>
<dbReference type="PANTHER" id="PTHR28388">
    <property type="entry name" value="TRANSMEMBRANE PROTEIN 237"/>
    <property type="match status" value="1"/>
</dbReference>
<keyword evidence="5" id="KW-0970">Cilium biogenesis/degradation</keyword>
<dbReference type="Pfam" id="PF15383">
    <property type="entry name" value="TMEM237"/>
    <property type="match status" value="2"/>
</dbReference>
<evidence type="ECO:0000256" key="11">
    <source>
        <dbReference type="SAM" id="MobiDB-lite"/>
    </source>
</evidence>
<evidence type="ECO:0000256" key="5">
    <source>
        <dbReference type="ARBA" id="ARBA00022794"/>
    </source>
</evidence>
<evidence type="ECO:0000256" key="6">
    <source>
        <dbReference type="ARBA" id="ARBA00022989"/>
    </source>
</evidence>
<dbReference type="PANTHER" id="PTHR28388:SF1">
    <property type="entry name" value="TRANSMEMBRANE PROTEIN 237"/>
    <property type="match status" value="1"/>
</dbReference>
<feature type="transmembrane region" description="Helical" evidence="12">
    <location>
        <begin position="305"/>
        <end position="325"/>
    </location>
</feature>
<dbReference type="Proteomes" id="UP001164746">
    <property type="component" value="Chromosome 4"/>
</dbReference>
<sequence>MSETKPKTGKGKLPPIDPNATGDDADKPKKKVVKKKKKPVEELAAEGVEPPKRTPRKKKAASADSTAGEGAETTAPKKKKRAPKKTDKEGDPSSARSATSQGEDVNGSKASLIKSPKDGTPRKKKTKKKDKKAERGETEAGFDNTLTAELTDLQDDIIPHDAKRDEEEEEEYKKPYATGSHAVRSQPTEKFYIETDGGFKGENKNRFAKRQLEEAKEKAIVHEEPKNTTMEFALTTQKVIRTFSLFCHGLLAGLSVWHIVMAYVLLDFPLQDFILHYGKLALPVQFDVANPRGGFVLKALTLQNGTVSVVFYFAALLVSLSNAALEDKIHLYDQQLRNLTVNELWRNLNTSRNVLSVIGWFVISLTPLTDRLTDNLKHTDEDDLLGVEIKARTKFQWSFYVDNGYSGQLSWEET</sequence>
<keyword evidence="4 12" id="KW-0812">Transmembrane</keyword>
<proteinExistence type="inferred from homology"/>
<evidence type="ECO:0000256" key="3">
    <source>
        <dbReference type="ARBA" id="ARBA00008783"/>
    </source>
</evidence>
<evidence type="ECO:0000256" key="10">
    <source>
        <dbReference type="ARBA" id="ARBA00025631"/>
    </source>
</evidence>
<organism evidence="13 14">
    <name type="scientific">Mya arenaria</name>
    <name type="common">Soft-shell clam</name>
    <dbReference type="NCBI Taxonomy" id="6604"/>
    <lineage>
        <taxon>Eukaryota</taxon>
        <taxon>Metazoa</taxon>
        <taxon>Spiralia</taxon>
        <taxon>Lophotrochozoa</taxon>
        <taxon>Mollusca</taxon>
        <taxon>Bivalvia</taxon>
        <taxon>Autobranchia</taxon>
        <taxon>Heteroconchia</taxon>
        <taxon>Euheterodonta</taxon>
        <taxon>Imparidentia</taxon>
        <taxon>Neoheterodontei</taxon>
        <taxon>Myida</taxon>
        <taxon>Myoidea</taxon>
        <taxon>Myidae</taxon>
        <taxon>Mya</taxon>
    </lineage>
</organism>
<feature type="non-terminal residue" evidence="13">
    <location>
        <position position="414"/>
    </location>
</feature>
<feature type="compositionally biased region" description="Basic residues" evidence="11">
    <location>
        <begin position="28"/>
        <end position="38"/>
    </location>
</feature>
<keyword evidence="7" id="KW-0969">Cilium</keyword>
<evidence type="ECO:0000256" key="12">
    <source>
        <dbReference type="SAM" id="Phobius"/>
    </source>
</evidence>
<dbReference type="InterPro" id="IPR029409">
    <property type="entry name" value="TMEM237"/>
</dbReference>
<evidence type="ECO:0000256" key="4">
    <source>
        <dbReference type="ARBA" id="ARBA00022692"/>
    </source>
</evidence>